<evidence type="ECO:0000259" key="1">
    <source>
        <dbReference type="Pfam" id="PF00534"/>
    </source>
</evidence>
<dbReference type="PANTHER" id="PTHR45947:SF3">
    <property type="entry name" value="SULFOQUINOVOSYL TRANSFERASE SQD2"/>
    <property type="match status" value="1"/>
</dbReference>
<evidence type="ECO:0000259" key="2">
    <source>
        <dbReference type="Pfam" id="PF13439"/>
    </source>
</evidence>
<dbReference type="GO" id="GO:0016757">
    <property type="term" value="F:glycosyltransferase activity"/>
    <property type="evidence" value="ECO:0007669"/>
    <property type="project" value="InterPro"/>
</dbReference>
<organism evidence="3 4">
    <name type="scientific">Pedobacter cryoconitis</name>
    <dbReference type="NCBI Taxonomy" id="188932"/>
    <lineage>
        <taxon>Bacteria</taxon>
        <taxon>Pseudomonadati</taxon>
        <taxon>Bacteroidota</taxon>
        <taxon>Sphingobacteriia</taxon>
        <taxon>Sphingobacteriales</taxon>
        <taxon>Sphingobacteriaceae</taxon>
        <taxon>Pedobacter</taxon>
    </lineage>
</organism>
<reference evidence="3 4" key="1">
    <citation type="submission" date="2016-03" db="EMBL/GenBank/DDBJ databases">
        <title>Complete genome sequence of Pedobacter cryoconitis PAMC 27485.</title>
        <authorList>
            <person name="Lee J."/>
            <person name="Kim O.-S."/>
        </authorList>
    </citation>
    <scope>NUCLEOTIDE SEQUENCE [LARGE SCALE GENOMIC DNA]</scope>
    <source>
        <strain evidence="3 4">PAMC 27485</strain>
    </source>
</reference>
<dbReference type="PANTHER" id="PTHR45947">
    <property type="entry name" value="SULFOQUINOVOSYL TRANSFERASE SQD2"/>
    <property type="match status" value="1"/>
</dbReference>
<dbReference type="AlphaFoldDB" id="A0A127VIV2"/>
<dbReference type="SUPFAM" id="SSF53756">
    <property type="entry name" value="UDP-Glycosyltransferase/glycogen phosphorylase"/>
    <property type="match status" value="1"/>
</dbReference>
<protein>
    <recommendedName>
        <fullName evidence="5">Glycosyltransferase involved in cell wall biosynthesis</fullName>
    </recommendedName>
</protein>
<evidence type="ECO:0000313" key="4">
    <source>
        <dbReference type="Proteomes" id="UP000071561"/>
    </source>
</evidence>
<dbReference type="InterPro" id="IPR028098">
    <property type="entry name" value="Glyco_trans_4-like_N"/>
</dbReference>
<dbReference type="Proteomes" id="UP000071561">
    <property type="component" value="Chromosome"/>
</dbReference>
<gene>
    <name evidence="3" type="ORF">AY601_4404</name>
</gene>
<proteinExistence type="predicted"/>
<dbReference type="InterPro" id="IPR050194">
    <property type="entry name" value="Glycosyltransferase_grp1"/>
</dbReference>
<sequence length="342" mass="38618">MRILLVMDPFIPVPPAHYGGIERVIYDIACQYVKLGHRVTIVAGPNSKSPDRLITYGLNGSLDPSINIKLLTTVFFILRKEIKQHDVIHNFGRLLFLFPFLKHKIPKVQTYMRTVNRKNIEWLDKLRPVNLTYTAVSNAITNTGKTNKSKWVTIYNCAPIEQFKFKATVSPKGYLAFLGRIERCKGLHNAIKVAQLTNSKLVIAGNISAIEKERIYFEQEIMPLIDGDQISYIGEVDNAQKNELLGNAIALLTPVEWFEPFPIIIPEAYACGTPVLGFDDGGIAEGIDENITGYISQNTEEMAQQVKKISQLDRYACRLKAETTYSDVKIADDYLSVYRSNL</sequence>
<dbReference type="EMBL" id="CP014504">
    <property type="protein sequence ID" value="AMQ01247.1"/>
    <property type="molecule type" value="Genomic_DNA"/>
</dbReference>
<keyword evidence="4" id="KW-1185">Reference proteome</keyword>
<dbReference type="Gene3D" id="3.40.50.2000">
    <property type="entry name" value="Glycogen Phosphorylase B"/>
    <property type="match status" value="2"/>
</dbReference>
<dbReference type="Pfam" id="PF00534">
    <property type="entry name" value="Glycos_transf_1"/>
    <property type="match status" value="1"/>
</dbReference>
<dbReference type="RefSeq" id="WP_068405075.1">
    <property type="nucleotide sequence ID" value="NZ_CP014504.1"/>
</dbReference>
<feature type="domain" description="Glycosyltransferase subfamily 4-like N-terminal" evidence="2">
    <location>
        <begin position="18"/>
        <end position="115"/>
    </location>
</feature>
<dbReference type="OrthoDB" id="9801573at2"/>
<dbReference type="Pfam" id="PF13439">
    <property type="entry name" value="Glyco_transf_4"/>
    <property type="match status" value="1"/>
</dbReference>
<evidence type="ECO:0008006" key="5">
    <source>
        <dbReference type="Google" id="ProtNLM"/>
    </source>
</evidence>
<dbReference type="InterPro" id="IPR001296">
    <property type="entry name" value="Glyco_trans_1"/>
</dbReference>
<accession>A0A127VIV2</accession>
<dbReference type="PATRIC" id="fig|188932.3.peg.4566"/>
<name>A0A127VIV2_9SPHI</name>
<evidence type="ECO:0000313" key="3">
    <source>
        <dbReference type="EMBL" id="AMQ01247.1"/>
    </source>
</evidence>
<dbReference type="KEGG" id="pcm:AY601_4404"/>
<feature type="domain" description="Glycosyl transferase family 1" evidence="1">
    <location>
        <begin position="164"/>
        <end position="312"/>
    </location>
</feature>